<dbReference type="Gene3D" id="2.60.40.10">
    <property type="entry name" value="Immunoglobulins"/>
    <property type="match status" value="3"/>
</dbReference>
<dbReference type="InterPro" id="IPR051210">
    <property type="entry name" value="Ub_ligase/GEF_domain"/>
</dbReference>
<dbReference type="Proteomes" id="UP001493487">
    <property type="component" value="Unassembled WGS sequence"/>
</dbReference>
<evidence type="ECO:0000313" key="4">
    <source>
        <dbReference type="Proteomes" id="UP001493487"/>
    </source>
</evidence>
<dbReference type="PROSITE" id="PS50012">
    <property type="entry name" value="RCC1_3"/>
    <property type="match status" value="12"/>
</dbReference>
<evidence type="ECO:0000259" key="2">
    <source>
        <dbReference type="PROSITE" id="PS51272"/>
    </source>
</evidence>
<dbReference type="PROSITE" id="PS00626">
    <property type="entry name" value="RCC1_2"/>
    <property type="match status" value="10"/>
</dbReference>
<accession>A0ABV1L414</accession>
<dbReference type="Pfam" id="PF13540">
    <property type="entry name" value="RCC1_2"/>
    <property type="match status" value="8"/>
</dbReference>
<protein>
    <submittedName>
        <fullName evidence="3">DUF5011 domain-containing protein</fullName>
    </submittedName>
</protein>
<gene>
    <name evidence="3" type="ORF">QJS35_32425</name>
</gene>
<feature type="domain" description="SLH" evidence="2">
    <location>
        <begin position="1366"/>
        <end position="1426"/>
    </location>
</feature>
<dbReference type="PANTHER" id="PTHR22870">
    <property type="entry name" value="REGULATOR OF CHROMOSOME CONDENSATION"/>
    <property type="match status" value="1"/>
</dbReference>
<keyword evidence="4" id="KW-1185">Reference proteome</keyword>
<dbReference type="PANTHER" id="PTHR22870:SF408">
    <property type="entry name" value="OS09G0560450 PROTEIN"/>
    <property type="match status" value="1"/>
</dbReference>
<dbReference type="Pfam" id="PF16403">
    <property type="entry name" value="Bact_surface_Ig-like"/>
    <property type="match status" value="3"/>
</dbReference>
<evidence type="ECO:0000256" key="1">
    <source>
        <dbReference type="ARBA" id="ARBA00022737"/>
    </source>
</evidence>
<keyword evidence="1" id="KW-0677">Repeat</keyword>
<dbReference type="InterPro" id="IPR013783">
    <property type="entry name" value="Ig-like_fold"/>
</dbReference>
<dbReference type="PROSITE" id="PS51272">
    <property type="entry name" value="SLH"/>
    <property type="match status" value="3"/>
</dbReference>
<dbReference type="PRINTS" id="PR00633">
    <property type="entry name" value="RCCNDNSATION"/>
</dbReference>
<dbReference type="EMBL" id="JASKHM010000029">
    <property type="protein sequence ID" value="MEQ4487094.1"/>
    <property type="molecule type" value="Genomic_DNA"/>
</dbReference>
<feature type="domain" description="SLH" evidence="2">
    <location>
        <begin position="1302"/>
        <end position="1362"/>
    </location>
</feature>
<name>A0ABV1L414_9BACL</name>
<dbReference type="SUPFAM" id="SSF50985">
    <property type="entry name" value="RCC1/BLIP-II"/>
    <property type="match status" value="2"/>
</dbReference>
<organism evidence="3 4">
    <name type="scientific">Cohnella silvisoli</name>
    <dbReference type="NCBI Taxonomy" id="2873699"/>
    <lineage>
        <taxon>Bacteria</taxon>
        <taxon>Bacillati</taxon>
        <taxon>Bacillota</taxon>
        <taxon>Bacilli</taxon>
        <taxon>Bacillales</taxon>
        <taxon>Paenibacillaceae</taxon>
        <taxon>Cohnella</taxon>
    </lineage>
</organism>
<proteinExistence type="predicted"/>
<feature type="domain" description="SLH" evidence="2">
    <location>
        <begin position="1238"/>
        <end position="1301"/>
    </location>
</feature>
<dbReference type="InterPro" id="IPR000408">
    <property type="entry name" value="Reg_chr_condens"/>
</dbReference>
<dbReference type="RefSeq" id="WP_232190175.1">
    <property type="nucleotide sequence ID" value="NZ_JAIOAP010000028.1"/>
</dbReference>
<comment type="caution">
    <text evidence="3">The sequence shown here is derived from an EMBL/GenBank/DDBJ whole genome shotgun (WGS) entry which is preliminary data.</text>
</comment>
<dbReference type="Gene3D" id="2.130.10.30">
    <property type="entry name" value="Regulator of chromosome condensation 1/beta-lactamase-inhibitor protein II"/>
    <property type="match status" value="3"/>
</dbReference>
<evidence type="ECO:0000313" key="3">
    <source>
        <dbReference type="EMBL" id="MEQ4487094.1"/>
    </source>
</evidence>
<dbReference type="InterPro" id="IPR001119">
    <property type="entry name" value="SLH_dom"/>
</dbReference>
<dbReference type="Pfam" id="PF25390">
    <property type="entry name" value="WD40_RLD"/>
    <property type="match status" value="1"/>
</dbReference>
<dbReference type="InterPro" id="IPR032179">
    <property type="entry name" value="Cry22Aa_Ig-like"/>
</dbReference>
<dbReference type="Pfam" id="PF00395">
    <property type="entry name" value="SLH"/>
    <property type="match status" value="3"/>
</dbReference>
<reference evidence="3 4" key="1">
    <citation type="journal article" date="2023" name="Genome Announc.">
        <title>Pan-Genome Analyses of the Genus Cohnella and Proposal of the Novel Species Cohnella silvisoli sp. nov., Isolated from Forest Soil.</title>
        <authorList>
            <person name="Wang C."/>
            <person name="Mao L."/>
            <person name="Bao G."/>
            <person name="Zhu H."/>
        </authorList>
    </citation>
    <scope>NUCLEOTIDE SEQUENCE [LARGE SCALE GENOMIC DNA]</scope>
    <source>
        <strain evidence="3 4">NL03-T5-1</strain>
    </source>
</reference>
<sequence length="1426" mass="147604">MLSIKWRKIVHLALSFVLLLSVAVPYGPQLADAAQTGIGSRVVKIAAGAYHLLALKADGTVVTWGNSNRQTNVPVGLSGVLSIAGGGNHSLALKADGTVVASGNNSTSQTIVPVGLSEVVSIAAGGFHSMALKTDGAVVAWGYNSDGQTTVPGGLSGVKSIAAGYAHSMALKTDGAVVAWGYNSDGQTTVPGGLSGVVSIAAGGYHSLALKSDGTVVAWGQNNKGQTTVPAGLNGVVSIAAGLEYSLALKTDGTVVAWGDNSLGQTTVPAGLNGVVSIAAGYLYSMALKADGTVVAWGDNSRGQTNVPADLVSSIKGSKIAAGGNHSMVLKTDGTVVGWGHRELISDPYVPPGLNGVGSIAAGEFHTLALKADGTVVAWGRNDSRQTNVPGGLFSVVSIAAGYSHSLALKADGTVVAWGDNSSGQTTVPPGLNGVGSIAAGGFHSLALKADGTVVAWGFNVDGQTNVPSGLNGVVSIAAGYYHSLALKADGTVVGWGNNDWGQSNAPAGLSGVVSIAAAGYYSLALKADGTVVAWGANDRGQTTVPTGLSGVMAISAGWRHSLALKADGTVVAWGNNESGQTNVPGNDNLNNLTMQEGSFDTTFLPSVTSYTYSYFGPSVSNVHVTATLTDTTNAVLFVNNQLQASGSAATVAVSGASTVIPVRVEPYLKPGKTYTITVLRDSTPPNVQFNVNGNASSSKTAASIVTVTDTESGVDADSLQYAWTQSTAVPTGGWLSFASGDTLKQISGDGNWYLHVRATDQVGNVLDAVSNAFVLDNTAPTIAFNGSNPMNIPQDGTYTEPGAIAMDAIDGVIPTSSIVISGTVDTATLGTYSVQYVVYDHAGNRGVATRSVNIYDGDAPAIYLNGSSPMTVEVGSVFTDPGATAYDKQDGNITASITVTGTVDTNTIGNYKLDYNVLDSAGNAALSVSRAVYVKDTQPPVLVLRGNPAMRLPYGAMFSDPGAQATDAYSGDVSDRIVVTGTVNTLQAGDYTLRYNVQDPAGNAAAEVTRTVTVEPVHSIGGGFTPPIAKPIIDQNGAPLDPAAIDTSKPSVTLELTPKNGTAYASLPASVLTGLAARNANFLIEIKTPYGSYQVPVNLASLIPGLNDLLAANNLKAEDVSFKINLTDKSGDKNIQTAFASGLPHGEILGAIVDFHVEIISAKTGQSIGTADQFSKPLTRIIPMPKNMTRLPEQWGAFRYNEKMKMFEFVPARTIQVDGSWYAMISSYSNSVYVVAQNSVRFTDVQKHWSQSYVELAAAKGLVDGVGGGKYDPGKTVTRAEFTAMLVRAMGRRISTGSSAAYDDVQPDAWYFSAVAQARELSLLGFVSGKRFNPDQPLTRAEMASMLAAVIKLDKLPITGEYVSLDGYKDVGSLDPADLENIRLMIKLKIMTGTNAKSFDPKGATTRAQAAVVFIRTLQTLEWMD</sequence>
<dbReference type="InterPro" id="IPR009091">
    <property type="entry name" value="RCC1/BLIP-II"/>
</dbReference>
<dbReference type="InterPro" id="IPR058923">
    <property type="entry name" value="RCC1-like_dom"/>
</dbReference>